<evidence type="ECO:0000259" key="2">
    <source>
        <dbReference type="Pfam" id="PF13649"/>
    </source>
</evidence>
<accession>A0AA36Y464</accession>
<dbReference type="AlphaFoldDB" id="A0AA36Y464"/>
<dbReference type="Gene3D" id="3.40.50.150">
    <property type="entry name" value="Vaccinia Virus protein VP39"/>
    <property type="match status" value="1"/>
</dbReference>
<reference evidence="3 4" key="1">
    <citation type="submission" date="2011-10" db="EMBL/GenBank/DDBJ databases">
        <title>The Genome Sequence of Lachnospiraceae bacterium ACC2.</title>
        <authorList>
            <consortium name="The Broad Institute Genome Sequencing Platform"/>
            <person name="Earl A."/>
            <person name="Ward D."/>
            <person name="Feldgarden M."/>
            <person name="Gevers D."/>
            <person name="Sizova M."/>
            <person name="Hazen A."/>
            <person name="Epstein S."/>
            <person name="Young S.K."/>
            <person name="Zeng Q."/>
            <person name="Gargeya S."/>
            <person name="Fitzgerald M."/>
            <person name="Haas B."/>
            <person name="Abouelleil A."/>
            <person name="Alvarado L."/>
            <person name="Arachchi H.M."/>
            <person name="Berlin A."/>
            <person name="Brown A."/>
            <person name="Chapman S.B."/>
            <person name="Chen Z."/>
            <person name="Dunbar C."/>
            <person name="Freedman E."/>
            <person name="Gearin G."/>
            <person name="Goldberg J."/>
            <person name="Griggs A."/>
            <person name="Gujja S."/>
            <person name="Heiman D."/>
            <person name="Howarth C."/>
            <person name="Larson L."/>
            <person name="Lui A."/>
            <person name="MacDonald P.J.P."/>
            <person name="Montmayeur A."/>
            <person name="Murphy C."/>
            <person name="Neiman D."/>
            <person name="Pearson M."/>
            <person name="Priest M."/>
            <person name="Roberts A."/>
            <person name="Saif S."/>
            <person name="Shea T."/>
            <person name="Shenoy N."/>
            <person name="Sisk P."/>
            <person name="Stolte C."/>
            <person name="Sykes S."/>
            <person name="Wortman J."/>
            <person name="Nusbaum C."/>
            <person name="Birren B."/>
        </authorList>
    </citation>
    <scope>NUCLEOTIDE SEQUENCE [LARGE SCALE GENOMIC DNA]</scope>
    <source>
        <strain evidence="3 4">ACC2</strain>
    </source>
</reference>
<evidence type="ECO:0000313" key="4">
    <source>
        <dbReference type="Proteomes" id="UP000018466"/>
    </source>
</evidence>
<dbReference type="Proteomes" id="UP000018466">
    <property type="component" value="Unassembled WGS sequence"/>
</dbReference>
<protein>
    <recommendedName>
        <fullName evidence="2">Methyltransferase domain-containing protein</fullName>
    </recommendedName>
</protein>
<keyword evidence="1" id="KW-0808">Transferase</keyword>
<sequence length="212" mass="24546">MLDKKGFDLWAEDYDKLVGISEEKNTYPFAGYRAVLGNIYQSIMRKPKAVVLDLGFGSGRLTARLYEKGCTVYGQDFSERMIELAAQKMPEARLYQGDFAEGLAEPLLRERYDFIIATYSLHHLCDEQKLLLLQALRKLLNPGGQLLIGDVMFEDREKLEQCRREVGDAWDEEEIYFVVDELKQMFPEFRFEKISFCAGVLELDCEALRARE</sequence>
<organism evidence="3 4">
    <name type="scientific">Stomatobaculum longum</name>
    <dbReference type="NCBI Taxonomy" id="796942"/>
    <lineage>
        <taxon>Bacteria</taxon>
        <taxon>Bacillati</taxon>
        <taxon>Bacillota</taxon>
        <taxon>Clostridia</taxon>
        <taxon>Lachnospirales</taxon>
        <taxon>Lachnospiraceae</taxon>
        <taxon>Stomatobaculum</taxon>
    </lineage>
</organism>
<evidence type="ECO:0000256" key="1">
    <source>
        <dbReference type="ARBA" id="ARBA00022679"/>
    </source>
</evidence>
<dbReference type="EMBL" id="AGEL01000009">
    <property type="protein sequence ID" value="EHO16299.1"/>
    <property type="molecule type" value="Genomic_DNA"/>
</dbReference>
<evidence type="ECO:0000313" key="3">
    <source>
        <dbReference type="EMBL" id="EHO16299.1"/>
    </source>
</evidence>
<feature type="domain" description="Methyltransferase" evidence="2">
    <location>
        <begin position="51"/>
        <end position="144"/>
    </location>
</feature>
<dbReference type="GeneID" id="86941247"/>
<dbReference type="Pfam" id="PF13649">
    <property type="entry name" value="Methyltransf_25"/>
    <property type="match status" value="1"/>
</dbReference>
<comment type="caution">
    <text evidence="3">The sequence shown here is derived from an EMBL/GenBank/DDBJ whole genome shotgun (WGS) entry which is preliminary data.</text>
</comment>
<dbReference type="GO" id="GO:0016740">
    <property type="term" value="F:transferase activity"/>
    <property type="evidence" value="ECO:0007669"/>
    <property type="project" value="UniProtKB-KW"/>
</dbReference>
<dbReference type="SUPFAM" id="SSF53335">
    <property type="entry name" value="S-adenosyl-L-methionine-dependent methyltransferases"/>
    <property type="match status" value="1"/>
</dbReference>
<dbReference type="RefSeq" id="WP_009533342.1">
    <property type="nucleotide sequence ID" value="NZ_JH590863.1"/>
</dbReference>
<gene>
    <name evidence="3" type="ORF">HMPREF9623_01510</name>
</gene>
<dbReference type="PANTHER" id="PTHR43861">
    <property type="entry name" value="TRANS-ACONITATE 2-METHYLTRANSFERASE-RELATED"/>
    <property type="match status" value="1"/>
</dbReference>
<keyword evidence="4" id="KW-1185">Reference proteome</keyword>
<name>A0AA36Y464_9FIRM</name>
<dbReference type="CDD" id="cd02440">
    <property type="entry name" value="AdoMet_MTases"/>
    <property type="match status" value="1"/>
</dbReference>
<dbReference type="InterPro" id="IPR041698">
    <property type="entry name" value="Methyltransf_25"/>
</dbReference>
<proteinExistence type="predicted"/>
<dbReference type="InterPro" id="IPR029063">
    <property type="entry name" value="SAM-dependent_MTases_sf"/>
</dbReference>